<keyword evidence="1" id="KW-0812">Transmembrane</keyword>
<sequence>MAPDGLLWHWHLDYPTLAQQFDTDVFAGVRRAADNFVKTGQVWALLIGIVIGYLLRGFTTYG</sequence>
<keyword evidence="1" id="KW-1133">Transmembrane helix</keyword>
<evidence type="ECO:0000313" key="2">
    <source>
        <dbReference type="EMBL" id="QKD85084.1"/>
    </source>
</evidence>
<dbReference type="Proteomes" id="UP000505210">
    <property type="component" value="Chromosome"/>
</dbReference>
<dbReference type="AlphaFoldDB" id="A0A6M8BE61"/>
<name>A0A6M8BE61_9CYAN</name>
<protein>
    <submittedName>
        <fullName evidence="2">Uncharacterized protein</fullName>
    </submittedName>
</protein>
<dbReference type="EMBL" id="CP053661">
    <property type="protein sequence ID" value="QKD85084.1"/>
    <property type="molecule type" value="Genomic_DNA"/>
</dbReference>
<dbReference type="KEGG" id="theu:HPC62_19725"/>
<evidence type="ECO:0000313" key="3">
    <source>
        <dbReference type="Proteomes" id="UP000505210"/>
    </source>
</evidence>
<accession>A0A6M8BE61</accession>
<proteinExistence type="predicted"/>
<keyword evidence="1" id="KW-0472">Membrane</keyword>
<keyword evidence="3" id="KW-1185">Reference proteome</keyword>
<reference evidence="2 3" key="1">
    <citation type="submission" date="2020-05" db="EMBL/GenBank/DDBJ databases">
        <title>Complete genome sequence of of a novel Thermoleptolyngbya strain isolated from hot springs of Ganzi, Sichuan China.</title>
        <authorList>
            <person name="Tang J."/>
            <person name="Daroch M."/>
            <person name="Li L."/>
            <person name="Waleron K."/>
            <person name="Waleron M."/>
            <person name="Waleron M."/>
        </authorList>
    </citation>
    <scope>NUCLEOTIDE SEQUENCE [LARGE SCALE GENOMIC DNA]</scope>
    <source>
        <strain evidence="2 3">PKUAC-SCTA183</strain>
    </source>
</reference>
<gene>
    <name evidence="2" type="ORF">HPC62_19725</name>
</gene>
<feature type="transmembrane region" description="Helical" evidence="1">
    <location>
        <begin position="40"/>
        <end position="58"/>
    </location>
</feature>
<evidence type="ECO:0000256" key="1">
    <source>
        <dbReference type="SAM" id="Phobius"/>
    </source>
</evidence>
<organism evidence="2 3">
    <name type="scientific">Thermoleptolyngbya sichuanensis A183</name>
    <dbReference type="NCBI Taxonomy" id="2737172"/>
    <lineage>
        <taxon>Bacteria</taxon>
        <taxon>Bacillati</taxon>
        <taxon>Cyanobacteriota</taxon>
        <taxon>Cyanophyceae</taxon>
        <taxon>Oculatellales</taxon>
        <taxon>Oculatellaceae</taxon>
        <taxon>Thermoleptolyngbya</taxon>
        <taxon>Thermoleptolyngbya sichuanensis</taxon>
    </lineage>
</organism>